<gene>
    <name evidence="6" type="ORF">O9K51_09844</name>
</gene>
<evidence type="ECO:0000256" key="2">
    <source>
        <dbReference type="ARBA" id="ARBA00022692"/>
    </source>
</evidence>
<evidence type="ECO:0000313" key="7">
    <source>
        <dbReference type="Proteomes" id="UP001163105"/>
    </source>
</evidence>
<evidence type="ECO:0000256" key="5">
    <source>
        <dbReference type="SAM" id="Phobius"/>
    </source>
</evidence>
<dbReference type="PANTHER" id="PTHR23112">
    <property type="entry name" value="G PROTEIN-COUPLED RECEPTOR 157-RELATED"/>
    <property type="match status" value="1"/>
</dbReference>
<reference evidence="6" key="1">
    <citation type="submission" date="2023-01" db="EMBL/GenBank/DDBJ databases">
        <title>The growth and conidiation of Purpureocillium lavendulum are regulated by nitrogen source and histone H3K14 acetylation.</title>
        <authorList>
            <person name="Tang P."/>
            <person name="Han J."/>
            <person name="Zhang C."/>
            <person name="Tang P."/>
            <person name="Qi F."/>
            <person name="Zhang K."/>
            <person name="Liang L."/>
        </authorList>
    </citation>
    <scope>NUCLEOTIDE SEQUENCE</scope>
    <source>
        <strain evidence="6">YMF1.00683</strain>
    </source>
</reference>
<dbReference type="GO" id="GO:0005886">
    <property type="term" value="C:plasma membrane"/>
    <property type="evidence" value="ECO:0007669"/>
    <property type="project" value="TreeGrafter"/>
</dbReference>
<dbReference type="GO" id="GO:0007189">
    <property type="term" value="P:adenylate cyclase-activating G protein-coupled receptor signaling pathway"/>
    <property type="evidence" value="ECO:0007669"/>
    <property type="project" value="TreeGrafter"/>
</dbReference>
<dbReference type="GO" id="GO:0004930">
    <property type="term" value="F:G protein-coupled receptor activity"/>
    <property type="evidence" value="ECO:0007669"/>
    <property type="project" value="TreeGrafter"/>
</dbReference>
<dbReference type="Proteomes" id="UP001163105">
    <property type="component" value="Unassembled WGS sequence"/>
</dbReference>
<evidence type="ECO:0000256" key="1">
    <source>
        <dbReference type="ARBA" id="ARBA00004141"/>
    </source>
</evidence>
<evidence type="ECO:0000256" key="3">
    <source>
        <dbReference type="ARBA" id="ARBA00022989"/>
    </source>
</evidence>
<evidence type="ECO:0000313" key="6">
    <source>
        <dbReference type="EMBL" id="KAJ6437637.1"/>
    </source>
</evidence>
<comment type="subcellular location">
    <subcellularLocation>
        <location evidence="1">Membrane</location>
        <topology evidence="1">Multi-pass membrane protein</topology>
    </subcellularLocation>
</comment>
<organism evidence="6 7">
    <name type="scientific">Purpureocillium lavendulum</name>
    <dbReference type="NCBI Taxonomy" id="1247861"/>
    <lineage>
        <taxon>Eukaryota</taxon>
        <taxon>Fungi</taxon>
        <taxon>Dikarya</taxon>
        <taxon>Ascomycota</taxon>
        <taxon>Pezizomycotina</taxon>
        <taxon>Sordariomycetes</taxon>
        <taxon>Hypocreomycetidae</taxon>
        <taxon>Hypocreales</taxon>
        <taxon>Ophiocordycipitaceae</taxon>
        <taxon>Purpureocillium</taxon>
    </lineage>
</organism>
<name>A0AB34FFB6_9HYPO</name>
<proteinExistence type="predicted"/>
<dbReference type="EMBL" id="JAQHRD010000011">
    <property type="protein sequence ID" value="KAJ6437637.1"/>
    <property type="molecule type" value="Genomic_DNA"/>
</dbReference>
<sequence length="111" mass="12545">MMTDPVKRAYVRTSFLYTISILVTWTPSSINRINGWLQGNSPYPLQVATAALLPLQGLWNFLIFSITSYGTIGQHGAVEQSKRNRWRRTGTGADDEPEMMLYWNLKAGHIG</sequence>
<dbReference type="PANTHER" id="PTHR23112:SF0">
    <property type="entry name" value="TRANSMEMBRANE PROTEIN 116"/>
    <property type="match status" value="1"/>
</dbReference>
<keyword evidence="3 5" id="KW-1133">Transmembrane helix</keyword>
<keyword evidence="7" id="KW-1185">Reference proteome</keyword>
<protein>
    <submittedName>
        <fullName evidence="6">Glutamyl-tRNA(Gln) amidotransferase subunit A</fullName>
    </submittedName>
</protein>
<feature type="transmembrane region" description="Helical" evidence="5">
    <location>
        <begin position="9"/>
        <end position="27"/>
    </location>
</feature>
<comment type="caution">
    <text evidence="6">The sequence shown here is derived from an EMBL/GenBank/DDBJ whole genome shotgun (WGS) entry which is preliminary data.</text>
</comment>
<keyword evidence="2 5" id="KW-0812">Transmembrane</keyword>
<evidence type="ECO:0000256" key="4">
    <source>
        <dbReference type="ARBA" id="ARBA00023136"/>
    </source>
</evidence>
<accession>A0AB34FFB6</accession>
<keyword evidence="4 5" id="KW-0472">Membrane</keyword>
<dbReference type="AlphaFoldDB" id="A0AB34FFB6"/>